<reference evidence="2" key="2">
    <citation type="journal article" date="2024" name="Plant">
        <title>Genomic evolution and insights into agronomic trait innovations of Sesamum species.</title>
        <authorList>
            <person name="Miao H."/>
            <person name="Wang L."/>
            <person name="Qu L."/>
            <person name="Liu H."/>
            <person name="Sun Y."/>
            <person name="Le M."/>
            <person name="Wang Q."/>
            <person name="Wei S."/>
            <person name="Zheng Y."/>
            <person name="Lin W."/>
            <person name="Duan Y."/>
            <person name="Cao H."/>
            <person name="Xiong S."/>
            <person name="Wang X."/>
            <person name="Wei L."/>
            <person name="Li C."/>
            <person name="Ma Q."/>
            <person name="Ju M."/>
            <person name="Zhao R."/>
            <person name="Li G."/>
            <person name="Mu C."/>
            <person name="Tian Q."/>
            <person name="Mei H."/>
            <person name="Zhang T."/>
            <person name="Gao T."/>
            <person name="Zhang H."/>
        </authorList>
    </citation>
    <scope>NUCLEOTIDE SEQUENCE</scope>
    <source>
        <strain evidence="2">KEN1</strain>
    </source>
</reference>
<name>A0AAW2VHY8_9LAMI</name>
<feature type="region of interest" description="Disordered" evidence="1">
    <location>
        <begin position="1"/>
        <end position="60"/>
    </location>
</feature>
<accession>A0AAW2VHY8</accession>
<comment type="caution">
    <text evidence="2">The sequence shown here is derived from an EMBL/GenBank/DDBJ whole genome shotgun (WGS) entry which is preliminary data.</text>
</comment>
<organism evidence="2">
    <name type="scientific">Sesamum latifolium</name>
    <dbReference type="NCBI Taxonomy" id="2727402"/>
    <lineage>
        <taxon>Eukaryota</taxon>
        <taxon>Viridiplantae</taxon>
        <taxon>Streptophyta</taxon>
        <taxon>Embryophyta</taxon>
        <taxon>Tracheophyta</taxon>
        <taxon>Spermatophyta</taxon>
        <taxon>Magnoliopsida</taxon>
        <taxon>eudicotyledons</taxon>
        <taxon>Gunneridae</taxon>
        <taxon>Pentapetalae</taxon>
        <taxon>asterids</taxon>
        <taxon>lamiids</taxon>
        <taxon>Lamiales</taxon>
        <taxon>Pedaliaceae</taxon>
        <taxon>Sesamum</taxon>
    </lineage>
</organism>
<proteinExistence type="predicted"/>
<reference evidence="2" key="1">
    <citation type="submission" date="2020-06" db="EMBL/GenBank/DDBJ databases">
        <authorList>
            <person name="Li T."/>
            <person name="Hu X."/>
            <person name="Zhang T."/>
            <person name="Song X."/>
            <person name="Zhang H."/>
            <person name="Dai N."/>
            <person name="Sheng W."/>
            <person name="Hou X."/>
            <person name="Wei L."/>
        </authorList>
    </citation>
    <scope>NUCLEOTIDE SEQUENCE</scope>
    <source>
        <strain evidence="2">KEN1</strain>
        <tissue evidence="2">Leaf</tissue>
    </source>
</reference>
<evidence type="ECO:0000313" key="2">
    <source>
        <dbReference type="EMBL" id="KAL0427316.1"/>
    </source>
</evidence>
<feature type="compositionally biased region" description="Acidic residues" evidence="1">
    <location>
        <begin position="1"/>
        <end position="12"/>
    </location>
</feature>
<gene>
    <name evidence="2" type="ORF">Slati_2906400</name>
</gene>
<evidence type="ECO:0000256" key="1">
    <source>
        <dbReference type="SAM" id="MobiDB-lite"/>
    </source>
</evidence>
<protein>
    <submittedName>
        <fullName evidence="2">Uncharacterized protein</fullName>
    </submittedName>
</protein>
<dbReference type="EMBL" id="JACGWN010000010">
    <property type="protein sequence ID" value="KAL0427316.1"/>
    <property type="molecule type" value="Genomic_DNA"/>
</dbReference>
<sequence length="60" mass="6379">MADAPDPNEEVPQELPQSLLHAPPESEAPVDLKDPLVEDATPLNMVPPVGDDSVVPLVDK</sequence>
<dbReference type="AlphaFoldDB" id="A0AAW2VHY8"/>